<proteinExistence type="predicted"/>
<evidence type="ECO:0000313" key="1">
    <source>
        <dbReference type="EMBL" id="VAV89212.1"/>
    </source>
</evidence>
<accession>A0A3B0RA86</accession>
<dbReference type="PANTHER" id="PTHR43796">
    <property type="entry name" value="CARBOXYNORSPERMIDINE SYNTHASE"/>
    <property type="match status" value="1"/>
</dbReference>
<name>A0A3B0RA86_9ZZZZ</name>
<dbReference type="EMBL" id="UOED01000044">
    <property type="protein sequence ID" value="VAV89212.1"/>
    <property type="molecule type" value="Genomic_DNA"/>
</dbReference>
<dbReference type="AlphaFoldDB" id="A0A3B0RA86"/>
<organism evidence="1">
    <name type="scientific">hydrothermal vent metagenome</name>
    <dbReference type="NCBI Taxonomy" id="652676"/>
    <lineage>
        <taxon>unclassified sequences</taxon>
        <taxon>metagenomes</taxon>
        <taxon>ecological metagenomes</taxon>
    </lineage>
</organism>
<dbReference type="PANTHER" id="PTHR43796:SF2">
    <property type="entry name" value="CARBOXYNORSPERMIDINE SYNTHASE"/>
    <property type="match status" value="1"/>
</dbReference>
<protein>
    <recommendedName>
        <fullName evidence="2">Saccharopine dehydrogenase</fullName>
    </recommendedName>
</protein>
<feature type="non-terminal residue" evidence="1">
    <location>
        <position position="1"/>
    </location>
</feature>
<sequence>GRSRDKAAAFAGRVKDAAHPVDYHAFDITEGLPLQAIKPDMVIHTSGPFQQQGYAVARACIEYGCHYLDLADGRDFVAGIRILNDPARARGVSVISGASSVPCLSSAVIDHYKPEFSRLESLDYGITTAQQTNRGLATTAAILGYVGKPFRTLIGGRMRDIYGWQDIHAHDYPEFGRRLLGNCDIPDLDLLPDYYSDLKDIRFYAGTEIATLHFGLWLLSWAVRAGVVRSLKPAAKIFLKMARTCDGLGSGNSAFHMTMGGQDNTGRPKTKTLYILARDGHGPYIPCAPAIILTKRLLRNEMQHPGAYPCIGLVDLDSYMAALAGLNIRKLEM</sequence>
<reference evidence="1" key="1">
    <citation type="submission" date="2018-06" db="EMBL/GenBank/DDBJ databases">
        <authorList>
            <person name="Zhirakovskaya E."/>
        </authorList>
    </citation>
    <scope>NUCLEOTIDE SEQUENCE</scope>
</reference>
<gene>
    <name evidence="1" type="ORF">MNBD_ALPHA02-1218</name>
</gene>
<evidence type="ECO:0008006" key="2">
    <source>
        <dbReference type="Google" id="ProtNLM"/>
    </source>
</evidence>
<dbReference type="Gene3D" id="3.40.50.720">
    <property type="entry name" value="NAD(P)-binding Rossmann-like Domain"/>
    <property type="match status" value="1"/>
</dbReference>